<dbReference type="AlphaFoldDB" id="A0A8H7IRB4"/>
<reference evidence="3" key="2">
    <citation type="journal article" date="2018" name="DNA Res.">
        <title>Comparative genome and transcriptome analyses reveal adaptations to opportunistic infections in woody plant degrading pathogens of Botryosphaeriaceae.</title>
        <authorList>
            <person name="Yan J.Y."/>
            <person name="Zhao W.S."/>
            <person name="Chen Z."/>
            <person name="Xing Q.K."/>
            <person name="Zhang W."/>
            <person name="Chethana K.W.T."/>
            <person name="Xue M.F."/>
            <person name="Xu J.P."/>
            <person name="Phillips A.J.L."/>
            <person name="Wang Y."/>
            <person name="Liu J.H."/>
            <person name="Liu M."/>
            <person name="Zhou Y."/>
            <person name="Jayawardena R.S."/>
            <person name="Manawasinghe I.S."/>
            <person name="Huang J.B."/>
            <person name="Qiao G.H."/>
            <person name="Fu C.Y."/>
            <person name="Guo F.F."/>
            <person name="Dissanayake A.J."/>
            <person name="Peng Y.L."/>
            <person name="Hyde K.D."/>
            <person name="Li X.H."/>
        </authorList>
    </citation>
    <scope>NUCLEOTIDE SEQUENCE</scope>
    <source>
        <strain evidence="3">CSS-01s</strain>
    </source>
</reference>
<protein>
    <submittedName>
        <fullName evidence="3">Uncharacterized protein</fullName>
    </submittedName>
</protein>
<evidence type="ECO:0000256" key="1">
    <source>
        <dbReference type="SAM" id="MobiDB-lite"/>
    </source>
</evidence>
<keyword evidence="2" id="KW-0472">Membrane</keyword>
<organism evidence="3 4">
    <name type="scientific">Lasiodiplodia theobromae</name>
    <dbReference type="NCBI Taxonomy" id="45133"/>
    <lineage>
        <taxon>Eukaryota</taxon>
        <taxon>Fungi</taxon>
        <taxon>Dikarya</taxon>
        <taxon>Ascomycota</taxon>
        <taxon>Pezizomycotina</taxon>
        <taxon>Dothideomycetes</taxon>
        <taxon>Dothideomycetes incertae sedis</taxon>
        <taxon>Botryosphaeriales</taxon>
        <taxon>Botryosphaeriaceae</taxon>
        <taxon>Lasiodiplodia</taxon>
    </lineage>
</organism>
<comment type="caution">
    <text evidence="3">The sequence shown here is derived from an EMBL/GenBank/DDBJ whole genome shotgun (WGS) entry which is preliminary data.</text>
</comment>
<feature type="transmembrane region" description="Helical" evidence="2">
    <location>
        <begin position="313"/>
        <end position="334"/>
    </location>
</feature>
<name>A0A8H7IRB4_9PEZI</name>
<proteinExistence type="predicted"/>
<evidence type="ECO:0000313" key="3">
    <source>
        <dbReference type="EMBL" id="KAF9630328.1"/>
    </source>
</evidence>
<dbReference type="Proteomes" id="UP000627934">
    <property type="component" value="Unassembled WGS sequence"/>
</dbReference>
<dbReference type="EMBL" id="MDYX01000040">
    <property type="protein sequence ID" value="KAF9630328.1"/>
    <property type="molecule type" value="Genomic_DNA"/>
</dbReference>
<feature type="region of interest" description="Disordered" evidence="1">
    <location>
        <begin position="71"/>
        <end position="96"/>
    </location>
</feature>
<evidence type="ECO:0000313" key="4">
    <source>
        <dbReference type="Proteomes" id="UP000627934"/>
    </source>
</evidence>
<dbReference type="PANTHER" id="PTHR35041">
    <property type="entry name" value="MEDIATOR OF RNA POLYMERASE II TRANSCRIPTION SUBUNIT 1"/>
    <property type="match status" value="1"/>
</dbReference>
<dbReference type="PANTHER" id="PTHR35041:SF6">
    <property type="entry name" value="FORMYLMETHIONINE DEFORMYLASE-LIKE PROTEIN-RELATED"/>
    <property type="match status" value="1"/>
</dbReference>
<evidence type="ECO:0000256" key="2">
    <source>
        <dbReference type="SAM" id="Phobius"/>
    </source>
</evidence>
<sequence length="412" mass="45741">MSVPIFDVRFRGNGSLYDLYENALFQQYVDGRYTRHRKRDRKDYTSERQIIDVKQPFKGSWPGLEESAQDLFDTDGSVQPPPKQENTKRDSSRPGSFWAAPLNKDGKFYFAVNYDTGNNSLTAHLNTICTYFASTYHMNLNFVNGTEIVDIEVKKKYPLNATALDWAYLFAPYDVVDNKSSEGMATILPDDLVLFTGMGGGPKLPISDAFRDSNIRAIADGVSYALGGILLRAGSEAAIHMNTLIPETPWVKSYKRLDWTSYDFSQLTPALYEKMLRNVTMSMLSRPNTNTTVEVTMSPWENAYSFASRQSLIWPYGVSLVMSAGFIALGIVALGQNGVPADSGGFMQLLCTTTGDNLAINKEAAKCSMGGSPNFSNELKELRVRFGYIKATAEDEGKPRAGFGTEEETDAI</sequence>
<reference evidence="3" key="1">
    <citation type="submission" date="2016-08" db="EMBL/GenBank/DDBJ databases">
        <authorList>
            <person name="Yan J."/>
        </authorList>
    </citation>
    <scope>NUCLEOTIDE SEQUENCE</scope>
    <source>
        <strain evidence="3">CSS-01s</strain>
    </source>
</reference>
<keyword evidence="2" id="KW-0812">Transmembrane</keyword>
<keyword evidence="2" id="KW-1133">Transmembrane helix</keyword>
<gene>
    <name evidence="3" type="ORF">BFW01_g890</name>
</gene>
<accession>A0A8H7IRB4</accession>